<reference evidence="1" key="1">
    <citation type="submission" date="2018-10" db="EMBL/GenBank/DDBJ databases">
        <authorList>
            <person name="Plewniak F."/>
        </authorList>
    </citation>
    <scope>NUCLEOTIDE SEQUENCE</scope>
</reference>
<gene>
    <name evidence="1" type="ORF">CARN8_1240001</name>
</gene>
<protein>
    <submittedName>
        <fullName evidence="1">Uncharacterized protein</fullName>
    </submittedName>
</protein>
<dbReference type="AlphaFoldDB" id="A0A3P3ZLG4"/>
<accession>A0A3P3ZLG4</accession>
<evidence type="ECO:0000313" key="1">
    <source>
        <dbReference type="EMBL" id="VAY86707.1"/>
    </source>
</evidence>
<proteinExistence type="predicted"/>
<name>A0A3P3ZLG4_9ZZZZ</name>
<organism evidence="1">
    <name type="scientific">mine drainage metagenome</name>
    <dbReference type="NCBI Taxonomy" id="410659"/>
    <lineage>
        <taxon>unclassified sequences</taxon>
        <taxon>metagenomes</taxon>
        <taxon>ecological metagenomes</taxon>
    </lineage>
</organism>
<dbReference type="EMBL" id="UOYP01000029">
    <property type="protein sequence ID" value="VAY86707.1"/>
    <property type="molecule type" value="Genomic_DNA"/>
</dbReference>
<sequence>MARVLQEIKKNSIFVKVLGSYPVTVSI</sequence>